<organism evidence="2">
    <name type="scientific">mine drainage metagenome</name>
    <dbReference type="NCBI Taxonomy" id="410659"/>
    <lineage>
        <taxon>unclassified sequences</taxon>
        <taxon>metagenomes</taxon>
        <taxon>ecological metagenomes</taxon>
    </lineage>
</organism>
<accession>A0A1J5QPQ0</accession>
<dbReference type="Pfam" id="PF01522">
    <property type="entry name" value="Polysacc_deac_1"/>
    <property type="match status" value="1"/>
</dbReference>
<dbReference type="InterPro" id="IPR011330">
    <property type="entry name" value="Glyco_hydro/deAcase_b/a-brl"/>
</dbReference>
<evidence type="ECO:0000313" key="2">
    <source>
        <dbReference type="EMBL" id="OIQ85352.1"/>
    </source>
</evidence>
<sequence>MPTLALKVDVDTLRGTREGVPTLLRLLARHRLRATFLFSLGPDHTGRALKRVFRPGFLAKVRRTSVTSHYGLKTLLYGTLLPGPDIGRLAAEPMRATYRAGHEVGVHTWDHILWQDNVARKDAAWTRRQMRLAVDRFAEIFGHAPKVHGAAGWQMNDAAYLLEEELGFALASDGRGDAPYRPVVHGRALAVPQLPTTLPTLDELIGVDGITPENVAAHLLKLSLDGRDHVYTLHAELEGGQLAPVFDALLSGWSQSGLRVGSMTDYAATLDLGALPRKGVGMGTVPGRSGVLAVPVNLPPGPAGLA</sequence>
<comment type="caution">
    <text evidence="2">The sequence shown here is derived from an EMBL/GenBank/DDBJ whole genome shotgun (WGS) entry which is preliminary data.</text>
</comment>
<dbReference type="AlphaFoldDB" id="A0A1J5QPQ0"/>
<proteinExistence type="predicted"/>
<dbReference type="SUPFAM" id="SSF88713">
    <property type="entry name" value="Glycoside hydrolase/deacetylase"/>
    <property type="match status" value="1"/>
</dbReference>
<protein>
    <submittedName>
        <fullName evidence="2">Putative 4-deoxy-4-formamido-L-arabinose-phosphoundecaprenol deformylase ArnD</fullName>
        <ecNumber evidence="2">3.5.1.-</ecNumber>
    </submittedName>
</protein>
<dbReference type="GO" id="GO:0005975">
    <property type="term" value="P:carbohydrate metabolic process"/>
    <property type="evidence" value="ECO:0007669"/>
    <property type="project" value="InterPro"/>
</dbReference>
<gene>
    <name evidence="2" type="primary">arnD_6</name>
    <name evidence="2" type="ORF">GALL_328070</name>
</gene>
<dbReference type="InterPro" id="IPR002509">
    <property type="entry name" value="NODB_dom"/>
</dbReference>
<name>A0A1J5QPQ0_9ZZZZ</name>
<feature type="domain" description="NodB homology" evidence="1">
    <location>
        <begin position="2"/>
        <end position="261"/>
    </location>
</feature>
<dbReference type="Gene3D" id="3.20.20.370">
    <property type="entry name" value="Glycoside hydrolase/deacetylase"/>
    <property type="match status" value="1"/>
</dbReference>
<dbReference type="EMBL" id="MLJW01000550">
    <property type="protein sequence ID" value="OIQ85352.1"/>
    <property type="molecule type" value="Genomic_DNA"/>
</dbReference>
<reference evidence="2" key="1">
    <citation type="submission" date="2016-10" db="EMBL/GenBank/DDBJ databases">
        <title>Sequence of Gallionella enrichment culture.</title>
        <authorList>
            <person name="Poehlein A."/>
            <person name="Muehling M."/>
            <person name="Daniel R."/>
        </authorList>
    </citation>
    <scope>NUCLEOTIDE SEQUENCE</scope>
</reference>
<evidence type="ECO:0000259" key="1">
    <source>
        <dbReference type="PROSITE" id="PS51677"/>
    </source>
</evidence>
<keyword evidence="2" id="KW-0378">Hydrolase</keyword>
<dbReference type="EC" id="3.5.1.-" evidence="2"/>
<dbReference type="GO" id="GO:0016810">
    <property type="term" value="F:hydrolase activity, acting on carbon-nitrogen (but not peptide) bonds"/>
    <property type="evidence" value="ECO:0007669"/>
    <property type="project" value="InterPro"/>
</dbReference>
<dbReference type="PROSITE" id="PS51677">
    <property type="entry name" value="NODB"/>
    <property type="match status" value="1"/>
</dbReference>